<comment type="caution">
    <text evidence="3">The sequence shown here is derived from an EMBL/GenBank/DDBJ whole genome shotgun (WGS) entry which is preliminary data.</text>
</comment>
<feature type="domain" description="Ketoreductase" evidence="2">
    <location>
        <begin position="9"/>
        <end position="198"/>
    </location>
</feature>
<dbReference type="PROSITE" id="PS00061">
    <property type="entry name" value="ADH_SHORT"/>
    <property type="match status" value="1"/>
</dbReference>
<dbReference type="InterPro" id="IPR002347">
    <property type="entry name" value="SDR_fam"/>
</dbReference>
<dbReference type="SMART" id="SM00822">
    <property type="entry name" value="PKS_KR"/>
    <property type="match status" value="1"/>
</dbReference>
<dbReference type="EC" id="1.1.1.47" evidence="3"/>
<accession>A0A3N4PWA3</accession>
<dbReference type="EMBL" id="RPDH01000001">
    <property type="protein sequence ID" value="RPE12256.1"/>
    <property type="molecule type" value="Genomic_DNA"/>
</dbReference>
<keyword evidence="3" id="KW-0560">Oxidoreductase</keyword>
<dbReference type="Proteomes" id="UP000278351">
    <property type="component" value="Unassembled WGS sequence"/>
</dbReference>
<evidence type="ECO:0000256" key="1">
    <source>
        <dbReference type="ARBA" id="ARBA00006484"/>
    </source>
</evidence>
<dbReference type="CDD" id="cd05233">
    <property type="entry name" value="SDR_c"/>
    <property type="match status" value="1"/>
</dbReference>
<name>A0A3N4PWA3_9BACT</name>
<dbReference type="SUPFAM" id="SSF51735">
    <property type="entry name" value="NAD(P)-binding Rossmann-fold domains"/>
    <property type="match status" value="1"/>
</dbReference>
<dbReference type="NCBIfam" id="NF005559">
    <property type="entry name" value="PRK07231.1"/>
    <property type="match status" value="1"/>
</dbReference>
<dbReference type="InterPro" id="IPR036291">
    <property type="entry name" value="NAD(P)-bd_dom_sf"/>
</dbReference>
<dbReference type="PRINTS" id="PR00080">
    <property type="entry name" value="SDRFAMILY"/>
</dbReference>
<sequence>MSFFRLDGKVAVVTGGGSGIGQAVAKVLAASGADVHVLELNEEAGQGTVNEITAAGGKGQVHGCNVADQAAVVAVMQKVVATSGQLNILVNCAGIAHVGKLETTTEADLDRIYAVNVKGTYNCMFAAIEPMKKQGGGVILNIASIASSVGIPDRFAYSMSKGAVLTMTLSAAKDYLASNIRVNCVSPARVHTPFVDGFIAKNYPGQEAEMFDKLSKTQPIGRMAKPEEIGYLALYLCSDEAGFITGCDYPIDGGFIKLNN</sequence>
<keyword evidence="4" id="KW-1185">Reference proteome</keyword>
<dbReference type="Pfam" id="PF13561">
    <property type="entry name" value="adh_short_C2"/>
    <property type="match status" value="1"/>
</dbReference>
<evidence type="ECO:0000313" key="3">
    <source>
        <dbReference type="EMBL" id="RPE12256.1"/>
    </source>
</evidence>
<gene>
    <name evidence="3" type="ORF">EGT74_01480</name>
</gene>
<dbReference type="RefSeq" id="WP_123844754.1">
    <property type="nucleotide sequence ID" value="NZ_RPDH01000001.1"/>
</dbReference>
<reference evidence="3 4" key="1">
    <citation type="submission" date="2018-11" db="EMBL/GenBank/DDBJ databases">
        <title>Chitinophaga lutea sp.nov., isolate from arsenic contaminated soil.</title>
        <authorList>
            <person name="Zong Y."/>
        </authorList>
    </citation>
    <scope>NUCLEOTIDE SEQUENCE [LARGE SCALE GENOMIC DNA]</scope>
    <source>
        <strain evidence="3 4">ZY74</strain>
    </source>
</reference>
<dbReference type="Gene3D" id="3.40.50.720">
    <property type="entry name" value="NAD(P)-binding Rossmann-like Domain"/>
    <property type="match status" value="1"/>
</dbReference>
<protein>
    <submittedName>
        <fullName evidence="3">Glucose 1-dehydrogenase</fullName>
        <ecNumber evidence="3">1.1.1.47</ecNumber>
    </submittedName>
</protein>
<evidence type="ECO:0000313" key="4">
    <source>
        <dbReference type="Proteomes" id="UP000278351"/>
    </source>
</evidence>
<dbReference type="InterPro" id="IPR057326">
    <property type="entry name" value="KR_dom"/>
</dbReference>
<organism evidence="3 4">
    <name type="scientific">Chitinophaga lutea</name>
    <dbReference type="NCBI Taxonomy" id="2488634"/>
    <lineage>
        <taxon>Bacteria</taxon>
        <taxon>Pseudomonadati</taxon>
        <taxon>Bacteroidota</taxon>
        <taxon>Chitinophagia</taxon>
        <taxon>Chitinophagales</taxon>
        <taxon>Chitinophagaceae</taxon>
        <taxon>Chitinophaga</taxon>
    </lineage>
</organism>
<evidence type="ECO:0000259" key="2">
    <source>
        <dbReference type="SMART" id="SM00822"/>
    </source>
</evidence>
<dbReference type="InterPro" id="IPR020904">
    <property type="entry name" value="Sc_DH/Rdtase_CS"/>
</dbReference>
<dbReference type="AlphaFoldDB" id="A0A3N4PWA3"/>
<dbReference type="FunFam" id="3.40.50.720:FF:000084">
    <property type="entry name" value="Short-chain dehydrogenase reductase"/>
    <property type="match status" value="1"/>
</dbReference>
<dbReference type="PRINTS" id="PR00081">
    <property type="entry name" value="GDHRDH"/>
</dbReference>
<dbReference type="OrthoDB" id="597477at2"/>
<proteinExistence type="inferred from homology"/>
<comment type="similarity">
    <text evidence="1">Belongs to the short-chain dehydrogenases/reductases (SDR) family.</text>
</comment>
<dbReference type="PANTHER" id="PTHR42760">
    <property type="entry name" value="SHORT-CHAIN DEHYDROGENASES/REDUCTASES FAMILY MEMBER"/>
    <property type="match status" value="1"/>
</dbReference>
<dbReference type="GO" id="GO:0047936">
    <property type="term" value="F:glucose 1-dehydrogenase [NAD(P)+] activity"/>
    <property type="evidence" value="ECO:0007669"/>
    <property type="project" value="UniProtKB-EC"/>
</dbReference>